<evidence type="ECO:0000313" key="2">
    <source>
        <dbReference type="Proteomes" id="UP000435357"/>
    </source>
</evidence>
<accession>A0A6N6M8C3</accession>
<dbReference type="AlphaFoldDB" id="A0A6N6M8C3"/>
<dbReference type="Proteomes" id="UP000435357">
    <property type="component" value="Unassembled WGS sequence"/>
</dbReference>
<dbReference type="EMBL" id="WACR01000004">
    <property type="protein sequence ID" value="KAB1064898.1"/>
    <property type="molecule type" value="Genomic_DNA"/>
</dbReference>
<protein>
    <submittedName>
        <fullName evidence="1">Uncharacterized protein</fullName>
    </submittedName>
</protein>
<proteinExistence type="predicted"/>
<evidence type="ECO:0000313" key="1">
    <source>
        <dbReference type="EMBL" id="KAB1064898.1"/>
    </source>
</evidence>
<sequence>MPIKKPDHIENEFKLEIARDPIPIPDDEMDHHHHHRHVTISISASYKSSSSDYKRPERANDEIKDAADRIISNSLSSVFITISTNMSEDQLGTPIGRNVTLNNLLWNRGRRLRQQLINEGVPPSSFDESNWLRFEFDSSPGLNISGE</sequence>
<reference evidence="1 2" key="1">
    <citation type="submission" date="2019-09" db="EMBL/GenBank/DDBJ databases">
        <title>Genomes of Cryomorphaceae.</title>
        <authorList>
            <person name="Bowman J.P."/>
        </authorList>
    </citation>
    <scope>NUCLEOTIDE SEQUENCE [LARGE SCALE GENOMIC DNA]</scope>
    <source>
        <strain evidence="1 2">KCTC 52047</strain>
    </source>
</reference>
<comment type="caution">
    <text evidence="1">The sequence shown here is derived from an EMBL/GenBank/DDBJ whole genome shotgun (WGS) entry which is preliminary data.</text>
</comment>
<name>A0A6N6M8C3_9FLAO</name>
<dbReference type="RefSeq" id="WP_151167218.1">
    <property type="nucleotide sequence ID" value="NZ_WACR01000004.1"/>
</dbReference>
<organism evidence="1 2">
    <name type="scientific">Salibacter halophilus</name>
    <dbReference type="NCBI Taxonomy" id="1803916"/>
    <lineage>
        <taxon>Bacteria</taxon>
        <taxon>Pseudomonadati</taxon>
        <taxon>Bacteroidota</taxon>
        <taxon>Flavobacteriia</taxon>
        <taxon>Flavobacteriales</taxon>
        <taxon>Salibacteraceae</taxon>
        <taxon>Salibacter</taxon>
    </lineage>
</organism>
<gene>
    <name evidence="1" type="ORF">F3059_05970</name>
</gene>
<keyword evidence="2" id="KW-1185">Reference proteome</keyword>